<evidence type="ECO:0000259" key="5">
    <source>
        <dbReference type="SMART" id="SM00382"/>
    </source>
</evidence>
<evidence type="ECO:0000313" key="7">
    <source>
        <dbReference type="EMBL" id="CZT09193.1"/>
    </source>
</evidence>
<keyword evidence="1" id="KW-0547">Nucleotide-binding</keyword>
<dbReference type="PANTHER" id="PTHR48102:SF7">
    <property type="entry name" value="ATP-DEPENDENT CLP PROTEASE ATP-BINDING SUBUNIT CLPX-LIKE, MITOCHONDRIAL"/>
    <property type="match status" value="1"/>
</dbReference>
<feature type="region of interest" description="Disordered" evidence="4">
    <location>
        <begin position="32"/>
        <end position="85"/>
    </location>
</feature>
<evidence type="ECO:0000256" key="2">
    <source>
        <dbReference type="ARBA" id="ARBA00022840"/>
    </source>
</evidence>
<dbReference type="GO" id="GO:0016887">
    <property type="term" value="F:ATP hydrolysis activity"/>
    <property type="evidence" value="ECO:0007669"/>
    <property type="project" value="InterPro"/>
</dbReference>
<dbReference type="PANTHER" id="PTHR48102">
    <property type="entry name" value="ATP-DEPENDENT CLP PROTEASE ATP-BINDING SUBUNIT CLPX-LIKE, MITOCHONDRIAL-RELATED"/>
    <property type="match status" value="1"/>
</dbReference>
<dbReference type="EMBL" id="FJUX01000112">
    <property type="protein sequence ID" value="CZT09193.1"/>
    <property type="molecule type" value="Genomic_DNA"/>
</dbReference>
<reference evidence="8" key="1">
    <citation type="submission" date="2016-03" db="EMBL/GenBank/DDBJ databases">
        <authorList>
            <person name="Guldener U."/>
        </authorList>
    </citation>
    <scope>NUCLEOTIDE SEQUENCE [LARGE SCALE GENOMIC DNA]</scope>
    <source>
        <strain evidence="8">04CH-RAC-A.6.1</strain>
    </source>
</reference>
<proteinExistence type="predicted"/>
<dbReference type="InterPro" id="IPR027417">
    <property type="entry name" value="P-loop_NTPase"/>
</dbReference>
<organism evidence="7 8">
    <name type="scientific">Rhynchosporium agropyri</name>
    <dbReference type="NCBI Taxonomy" id="914238"/>
    <lineage>
        <taxon>Eukaryota</taxon>
        <taxon>Fungi</taxon>
        <taxon>Dikarya</taxon>
        <taxon>Ascomycota</taxon>
        <taxon>Pezizomycotina</taxon>
        <taxon>Leotiomycetes</taxon>
        <taxon>Helotiales</taxon>
        <taxon>Ploettnerulaceae</taxon>
        <taxon>Rhynchosporium</taxon>
    </lineage>
</organism>
<evidence type="ECO:0000256" key="4">
    <source>
        <dbReference type="SAM" id="MobiDB-lite"/>
    </source>
</evidence>
<keyword evidence="3" id="KW-0175">Coiled coil</keyword>
<dbReference type="FunFam" id="1.10.8.60:FF:000138">
    <property type="entry name" value="ATP-dependent Clp protease ATP-binding subunit ClpX"/>
    <property type="match status" value="1"/>
</dbReference>
<name>A0A1E1LF96_9HELO</name>
<gene>
    <name evidence="7" type="ORF">RAG0_14038</name>
</gene>
<dbReference type="Gene3D" id="3.40.50.300">
    <property type="entry name" value="P-loop containing nucleotide triphosphate hydrolases"/>
    <property type="match status" value="1"/>
</dbReference>
<dbReference type="OrthoDB" id="1721884at2759"/>
<feature type="compositionally biased region" description="Low complexity" evidence="4">
    <location>
        <begin position="385"/>
        <end position="415"/>
    </location>
</feature>
<dbReference type="GO" id="GO:0051603">
    <property type="term" value="P:proteolysis involved in protein catabolic process"/>
    <property type="evidence" value="ECO:0007669"/>
    <property type="project" value="TreeGrafter"/>
</dbReference>
<evidence type="ECO:0000313" key="8">
    <source>
        <dbReference type="Proteomes" id="UP000178912"/>
    </source>
</evidence>
<feature type="domain" description="AAA+ ATPase" evidence="5">
    <location>
        <begin position="199"/>
        <end position="332"/>
    </location>
</feature>
<feature type="coiled-coil region" evidence="3">
    <location>
        <begin position="117"/>
        <end position="146"/>
    </location>
</feature>
<dbReference type="Gene3D" id="1.10.8.60">
    <property type="match status" value="1"/>
</dbReference>
<evidence type="ECO:0000259" key="6">
    <source>
        <dbReference type="SMART" id="SM01086"/>
    </source>
</evidence>
<dbReference type="InterPro" id="IPR003593">
    <property type="entry name" value="AAA+_ATPase"/>
</dbReference>
<keyword evidence="8" id="KW-1185">Reference proteome</keyword>
<dbReference type="InterPro" id="IPR003959">
    <property type="entry name" value="ATPase_AAA_core"/>
</dbReference>
<dbReference type="AlphaFoldDB" id="A0A1E1LF96"/>
<keyword evidence="2" id="KW-0067">ATP-binding</keyword>
<feature type="compositionally biased region" description="Low complexity" evidence="4">
    <location>
        <begin position="561"/>
        <end position="573"/>
    </location>
</feature>
<protein>
    <submittedName>
        <fullName evidence="7">Related to MCX1 protein</fullName>
    </submittedName>
</protein>
<dbReference type="SMART" id="SM00382">
    <property type="entry name" value="AAA"/>
    <property type="match status" value="1"/>
</dbReference>
<dbReference type="Pfam" id="PF07724">
    <property type="entry name" value="AAA_2"/>
    <property type="match status" value="1"/>
</dbReference>
<dbReference type="GO" id="GO:0005759">
    <property type="term" value="C:mitochondrial matrix"/>
    <property type="evidence" value="ECO:0007669"/>
    <property type="project" value="TreeGrafter"/>
</dbReference>
<dbReference type="SUPFAM" id="SSF52540">
    <property type="entry name" value="P-loop containing nucleoside triphosphate hydrolases"/>
    <property type="match status" value="1"/>
</dbReference>
<feature type="domain" description="Clp ATPase C-terminal" evidence="6">
    <location>
        <begin position="460"/>
        <end position="556"/>
    </location>
</feature>
<dbReference type="Proteomes" id="UP000178912">
    <property type="component" value="Unassembled WGS sequence"/>
</dbReference>
<feature type="region of interest" description="Disordered" evidence="4">
    <location>
        <begin position="561"/>
        <end position="646"/>
    </location>
</feature>
<dbReference type="GO" id="GO:0005524">
    <property type="term" value="F:ATP binding"/>
    <property type="evidence" value="ECO:0007669"/>
    <property type="project" value="UniProtKB-KW"/>
</dbReference>
<accession>A0A1E1LF96</accession>
<evidence type="ECO:0000256" key="3">
    <source>
        <dbReference type="SAM" id="Coils"/>
    </source>
</evidence>
<sequence>MPAITRKLKLTTLPKRSINSSLQANLILSPYRHPLSTSTSSNRDPYSNSYRTGFESQNAGFTNTYEPNRPTEGPLSKASTHGAPRLTPSLLKEHLDKYVVGQDKAKKVTSVAIFNHYQRIREIRRLQEEEREKAEQEARWEVRERERERNSHPIENEYPGHIETVDLNNPLPYRNAPPTPPEPPLGHAPLTTSTQTIIEKSNLLLLGPSGVGKTYILSTLARILEVPFATVDCSSLTQAGYIGTDIESSIERLLLASSHSISKCESGIIFFDEVDKLAKPAVMTHGRDVSGEGVQQGLLKMIEGTTVTVSAKGEKNAKNEVAGGRLERGRDAVQQQAQMGKTEQYTIDTTNILFVFAGAFVGLEKIISKRLSSGSSLGFGAQIKSSPPSSFSMSQPSSSSSSPTHPSSSLSTTSPSHHKNQSPKPAPNILTSVLPSDLQTYGLISELLGRIPITVSLSPLSLSQLTTILTSPKNSLLAQFTALFNTYGIQLKFTTGALHAVAERALSPTGSAREGGNGNGGVGARGLRSIMETILSEIMFHGPGSAIRYCLVDEAFVRSQSSNTSSNTAQASESEGEGEPAQMPRCWSRGQNKAFEEACEGEEEEWNVKNGIVQGSNHQKGEQDQDGQDDEGSGFQRFRRVGSSGM</sequence>
<feature type="compositionally biased region" description="Polar residues" evidence="4">
    <location>
        <begin position="35"/>
        <end position="66"/>
    </location>
</feature>
<dbReference type="InterPro" id="IPR019489">
    <property type="entry name" value="Clp_ATPase_C"/>
</dbReference>
<evidence type="ECO:0000256" key="1">
    <source>
        <dbReference type="ARBA" id="ARBA00022741"/>
    </source>
</evidence>
<dbReference type="SMART" id="SM01086">
    <property type="entry name" value="ClpB_D2-small"/>
    <property type="match status" value="1"/>
</dbReference>
<dbReference type="InterPro" id="IPR050052">
    <property type="entry name" value="ATP-dep_Clp_protease_ClpX"/>
</dbReference>
<feature type="region of interest" description="Disordered" evidence="4">
    <location>
        <begin position="385"/>
        <end position="431"/>
    </location>
</feature>